<feature type="region of interest" description="Disordered" evidence="1">
    <location>
        <begin position="121"/>
        <end position="140"/>
    </location>
</feature>
<reference evidence="2" key="1">
    <citation type="journal article" date="2014" name="Int. J. Syst. Evol. Microbiol.">
        <title>Complete genome sequence of Corynebacterium casei LMG S-19264T (=DSM 44701T), isolated from a smear-ripened cheese.</title>
        <authorList>
            <consortium name="US DOE Joint Genome Institute (JGI-PGF)"/>
            <person name="Walter F."/>
            <person name="Albersmeier A."/>
            <person name="Kalinowski J."/>
            <person name="Ruckert C."/>
        </authorList>
    </citation>
    <scope>NUCLEOTIDE SEQUENCE</scope>
    <source>
        <strain evidence="2">CGMCC 4.7679</strain>
    </source>
</reference>
<evidence type="ECO:0000313" key="2">
    <source>
        <dbReference type="EMBL" id="GHF32814.1"/>
    </source>
</evidence>
<reference evidence="2" key="2">
    <citation type="submission" date="2020-09" db="EMBL/GenBank/DDBJ databases">
        <authorList>
            <person name="Sun Q."/>
            <person name="Zhou Y."/>
        </authorList>
    </citation>
    <scope>NUCLEOTIDE SEQUENCE</scope>
    <source>
        <strain evidence="2">CGMCC 4.7679</strain>
    </source>
</reference>
<keyword evidence="3" id="KW-1185">Reference proteome</keyword>
<proteinExistence type="predicted"/>
<sequence length="293" mass="31217">MSVRAAAGAESAPVGGWVAGEFGAGILENLRYTGYAFFGRWARQEMLRDPEDVSAGHMVRFRRAAAEKAVRSRTPAHPEIISVEVFTEVQLLRRSRAAGGFERAAQAGTWAKANDQAGVPVAGKGAASGSGTRRMEGTPREDRTYYRCAAGTLVPGSPTLNRHPKNVYLRDAAVTELLNTWLGEVFAPENRDRTVKALVASQGGAAETGAHDAARHRLEAAEAKLRRLRSAIEAGVDPAALVEVINDAQAQRTAARAELDGASAPSVLTPAEVYAMIDSLDRGRPSPHRVAAL</sequence>
<accession>A0A8H9IRJ9</accession>
<evidence type="ECO:0008006" key="4">
    <source>
        <dbReference type="Google" id="ProtNLM"/>
    </source>
</evidence>
<gene>
    <name evidence="2" type="ORF">GCM10017566_01750</name>
</gene>
<name>A0A8H9IRJ9_9PSEU</name>
<organism evidence="2 3">
    <name type="scientific">Amycolatopsis bartoniae</name>
    <dbReference type="NCBI Taxonomy" id="941986"/>
    <lineage>
        <taxon>Bacteria</taxon>
        <taxon>Bacillati</taxon>
        <taxon>Actinomycetota</taxon>
        <taxon>Actinomycetes</taxon>
        <taxon>Pseudonocardiales</taxon>
        <taxon>Pseudonocardiaceae</taxon>
        <taxon>Amycolatopsis</taxon>
    </lineage>
</organism>
<evidence type="ECO:0000313" key="3">
    <source>
        <dbReference type="Proteomes" id="UP000658656"/>
    </source>
</evidence>
<evidence type="ECO:0000256" key="1">
    <source>
        <dbReference type="SAM" id="MobiDB-lite"/>
    </source>
</evidence>
<protein>
    <recommendedName>
        <fullName evidence="4">Recombinase domain-containing protein</fullName>
    </recommendedName>
</protein>
<dbReference type="EMBL" id="BNAV01000001">
    <property type="protein sequence ID" value="GHF32814.1"/>
    <property type="molecule type" value="Genomic_DNA"/>
</dbReference>
<dbReference type="Proteomes" id="UP000658656">
    <property type="component" value="Unassembled WGS sequence"/>
</dbReference>
<dbReference type="AlphaFoldDB" id="A0A8H9IRJ9"/>
<comment type="caution">
    <text evidence="2">The sequence shown here is derived from an EMBL/GenBank/DDBJ whole genome shotgun (WGS) entry which is preliminary data.</text>
</comment>